<organism evidence="2 3">
    <name type="scientific">Entamoeba nuttalli</name>
    <dbReference type="NCBI Taxonomy" id="412467"/>
    <lineage>
        <taxon>Eukaryota</taxon>
        <taxon>Amoebozoa</taxon>
        <taxon>Evosea</taxon>
        <taxon>Archamoebae</taxon>
        <taxon>Mastigamoebida</taxon>
        <taxon>Entamoebidae</taxon>
        <taxon>Entamoeba</taxon>
    </lineage>
</organism>
<protein>
    <recommendedName>
        <fullName evidence="4">CNH domain-containing protein</fullName>
    </recommendedName>
</protein>
<feature type="region of interest" description="Disordered" evidence="1">
    <location>
        <begin position="381"/>
        <end position="417"/>
    </location>
</feature>
<gene>
    <name evidence="2" type="ORF">ENUP19_0163G0026</name>
</gene>
<evidence type="ECO:0008006" key="4">
    <source>
        <dbReference type="Google" id="ProtNLM"/>
    </source>
</evidence>
<feature type="region of interest" description="Disordered" evidence="1">
    <location>
        <begin position="525"/>
        <end position="554"/>
    </location>
</feature>
<dbReference type="Proteomes" id="UP001628156">
    <property type="component" value="Unassembled WGS sequence"/>
</dbReference>
<evidence type="ECO:0000313" key="3">
    <source>
        <dbReference type="Proteomes" id="UP001628156"/>
    </source>
</evidence>
<dbReference type="SUPFAM" id="SSF50978">
    <property type="entry name" value="WD40 repeat-like"/>
    <property type="match status" value="1"/>
</dbReference>
<reference evidence="2 3" key="1">
    <citation type="journal article" date="2019" name="PLoS Negl. Trop. Dis.">
        <title>Whole genome sequencing of Entamoeba nuttalli reveals mammalian host-related molecular signatures and a novel octapeptide-repeat surface protein.</title>
        <authorList>
            <person name="Tanaka M."/>
            <person name="Makiuchi T."/>
            <person name="Komiyama T."/>
            <person name="Shiina T."/>
            <person name="Osaki K."/>
            <person name="Tachibana H."/>
        </authorList>
    </citation>
    <scope>NUCLEOTIDE SEQUENCE [LARGE SCALE GENOMIC DNA]</scope>
    <source>
        <strain evidence="2 3">P19-061405</strain>
    </source>
</reference>
<accession>A0ABQ0DLY5</accession>
<evidence type="ECO:0000313" key="2">
    <source>
        <dbReference type="EMBL" id="GAB1223872.1"/>
    </source>
</evidence>
<name>A0ABQ0DLY5_9EUKA</name>
<evidence type="ECO:0000256" key="1">
    <source>
        <dbReference type="SAM" id="MobiDB-lite"/>
    </source>
</evidence>
<proteinExistence type="predicted"/>
<keyword evidence="3" id="KW-1185">Reference proteome</keyword>
<dbReference type="EMBL" id="BAAFRS010000163">
    <property type="protein sequence ID" value="GAB1223872.1"/>
    <property type="molecule type" value="Genomic_DNA"/>
</dbReference>
<sequence>MEETQTPPIYFNVLNIPYKRVILFKNKSIIVAEKEPSTRIDQMVLDIIDIIKGKIVNTIKSSTRPVSIGHSENILFILFDNGKIRVYRTNELDNNKKSTVLFPSFKEQVNIKTVGCWGEKGIVCISKENKVTFFNVLSSELSRKRNSLDPQPSSLQLEFTSELPVEVKSYGEIVIAYSQKEMILFKEIGVIKKFTTNECNVQFFRNVSIYNQSIIVSDQFNIGLINVETLQTSFIFNPMEEECYNLGFVNWNLVTKQLIFFVITTNMAAIFSVDQTKQSGELKLIIEYGYLFPNIELIHITDDGFIIKSDGKFYICNSNPEKYNSPYFELYQLNTETKELILKRKATSSIDLASQQRSPKLLNHLLLNSISLSTRDSQTSHYQSCTSHIQPSIPQTQPKTQQQNSTSTNSKSHVNDSFSFVETQHKIESQRIKTKHHEDFSQLLKTRVGVPLNTLTQNQIRKQLNEKVSATDYTPKLPPKMNQTSSKVVDPFKPLVSKKIKQEIPSTTSHPSTLSTFQCSQKPISTQSLQDQVKTQSLQNPMSTQPLQNPMSTQPLQKQATTQSLQKQITTQPLQKQITTQPLQKQITTQPLQNYFSSSVGELRNFEYNYDTLERVVDIKDLRCFGLGIGPITWMKGEINSVNPRLFVCSASSEINEVTFSATMVPSKCFQKETMFQPPVLYEMKNGALLIFPQKQNSLFSLKQGYIESLIPAKNIKIFPHNEGSIIDIPLEDETIIKFITLNEKSVIYYGKCCTEIPVKSSDIKSIKTYQKFIGCCTADSLLILYPSGVDIIHLPPKFVDFALTPFGCIIIQERGGVYVICSQPKLLYQLKFKNKDNEIDLPFCSCFYDDKILFLGDKNGRVYYCFIETYISMSYLTN</sequence>
<comment type="caution">
    <text evidence="2">The sequence shown here is derived from an EMBL/GenBank/DDBJ whole genome shotgun (WGS) entry which is preliminary data.</text>
</comment>
<feature type="compositionally biased region" description="Low complexity" evidence="1">
    <location>
        <begin position="389"/>
        <end position="412"/>
    </location>
</feature>
<dbReference type="InterPro" id="IPR036322">
    <property type="entry name" value="WD40_repeat_dom_sf"/>
</dbReference>